<organism evidence="1 2">
    <name type="scientific">Lipomyces kononenkoae</name>
    <name type="common">Yeast</name>
    <dbReference type="NCBI Taxonomy" id="34357"/>
    <lineage>
        <taxon>Eukaryota</taxon>
        <taxon>Fungi</taxon>
        <taxon>Dikarya</taxon>
        <taxon>Ascomycota</taxon>
        <taxon>Saccharomycotina</taxon>
        <taxon>Lipomycetes</taxon>
        <taxon>Lipomycetales</taxon>
        <taxon>Lipomycetaceae</taxon>
        <taxon>Lipomyces</taxon>
    </lineage>
</organism>
<keyword evidence="2" id="KW-1185">Reference proteome</keyword>
<evidence type="ECO:0000313" key="2">
    <source>
        <dbReference type="Proteomes" id="UP001433508"/>
    </source>
</evidence>
<proteinExistence type="predicted"/>
<dbReference type="Proteomes" id="UP001433508">
    <property type="component" value="Unassembled WGS sequence"/>
</dbReference>
<reference evidence="2" key="1">
    <citation type="journal article" date="2024" name="Front. Bioeng. Biotechnol.">
        <title>Genome-scale model development and genomic sequencing of the oleaginous clade Lipomyces.</title>
        <authorList>
            <person name="Czajka J.J."/>
            <person name="Han Y."/>
            <person name="Kim J."/>
            <person name="Mondo S.J."/>
            <person name="Hofstad B.A."/>
            <person name="Robles A."/>
            <person name="Haridas S."/>
            <person name="Riley R."/>
            <person name="LaButti K."/>
            <person name="Pangilinan J."/>
            <person name="Andreopoulos W."/>
            <person name="Lipzen A."/>
            <person name="Yan J."/>
            <person name="Wang M."/>
            <person name="Ng V."/>
            <person name="Grigoriev I.V."/>
            <person name="Spatafora J.W."/>
            <person name="Magnuson J.K."/>
            <person name="Baker S.E."/>
            <person name="Pomraning K.R."/>
        </authorList>
    </citation>
    <scope>NUCLEOTIDE SEQUENCE [LARGE SCALE GENOMIC DNA]</scope>
    <source>
        <strain evidence="2">CBS 7786</strain>
    </source>
</reference>
<protein>
    <submittedName>
        <fullName evidence="1">Tim10/DDP family zinc finger-domain-containing protein</fullName>
    </submittedName>
</protein>
<dbReference type="EMBL" id="MU971374">
    <property type="protein sequence ID" value="KAK9237070.1"/>
    <property type="molecule type" value="Genomic_DNA"/>
</dbReference>
<gene>
    <name evidence="1" type="ORF">V1525DRAFT_404885</name>
</gene>
<comment type="caution">
    <text evidence="1">The sequence shown here is derived from an EMBL/GenBank/DDBJ whole genome shotgun (WGS) entry which is preliminary data.</text>
</comment>
<name>A0ACC3SZQ7_LIPKO</name>
<accession>A0ACC3SZQ7</accession>
<evidence type="ECO:0000313" key="1">
    <source>
        <dbReference type="EMBL" id="KAK9237070.1"/>
    </source>
</evidence>
<sequence length="90" mass="10050">MSFFGMGARPPATGYDENKINGIKGEMLMIQQMKDKASLVCLEKCIPNYYSEGDLNKGESNCVDRCIGKFFQTIKVIGTEMQKQQQQGGM</sequence>